<evidence type="ECO:0000256" key="4">
    <source>
        <dbReference type="ARBA" id="ARBA00023136"/>
    </source>
</evidence>
<evidence type="ECO:0000256" key="2">
    <source>
        <dbReference type="ARBA" id="ARBA00022692"/>
    </source>
</evidence>
<feature type="transmembrane region" description="Helical" evidence="5">
    <location>
        <begin position="55"/>
        <end position="76"/>
    </location>
</feature>
<comment type="caution">
    <text evidence="6">The sequence shown here is derived from an EMBL/GenBank/DDBJ whole genome shotgun (WGS) entry which is preliminary data.</text>
</comment>
<gene>
    <name evidence="6" type="ORF">ACFQ21_02170</name>
</gene>
<evidence type="ECO:0000313" key="6">
    <source>
        <dbReference type="EMBL" id="MFD0998086.1"/>
    </source>
</evidence>
<name>A0ABW3JYS3_9BACT</name>
<keyword evidence="2 5" id="KW-0812">Transmembrane</keyword>
<evidence type="ECO:0000256" key="1">
    <source>
        <dbReference type="ARBA" id="ARBA00004141"/>
    </source>
</evidence>
<sequence length="142" mass="15148">MSTSTLSSKKKIKGLNIALWAVQVILAAAFGMAGIMKSTSPIPDLAAQLVWPGDIPVLFVRIIGVSEFLAAIGLLLPSILRIRPSLTVGAALGLIVMMILALLFHISRGEMQALPINLIFGLLAGFVAWGRSKKIIILPKHL</sequence>
<organism evidence="6 7">
    <name type="scientific">Ohtaekwangia kribbensis</name>
    <dbReference type="NCBI Taxonomy" id="688913"/>
    <lineage>
        <taxon>Bacteria</taxon>
        <taxon>Pseudomonadati</taxon>
        <taxon>Bacteroidota</taxon>
        <taxon>Cytophagia</taxon>
        <taxon>Cytophagales</taxon>
        <taxon>Fulvivirgaceae</taxon>
        <taxon>Ohtaekwangia</taxon>
    </lineage>
</organism>
<feature type="transmembrane region" description="Helical" evidence="5">
    <location>
        <begin position="88"/>
        <end position="106"/>
    </location>
</feature>
<dbReference type="EMBL" id="JBHTKA010000001">
    <property type="protein sequence ID" value="MFD0998086.1"/>
    <property type="molecule type" value="Genomic_DNA"/>
</dbReference>
<reference evidence="7" key="1">
    <citation type="journal article" date="2019" name="Int. J. Syst. Evol. Microbiol.">
        <title>The Global Catalogue of Microorganisms (GCM) 10K type strain sequencing project: providing services to taxonomists for standard genome sequencing and annotation.</title>
        <authorList>
            <consortium name="The Broad Institute Genomics Platform"/>
            <consortium name="The Broad Institute Genome Sequencing Center for Infectious Disease"/>
            <person name="Wu L."/>
            <person name="Ma J."/>
        </authorList>
    </citation>
    <scope>NUCLEOTIDE SEQUENCE [LARGE SCALE GENOMIC DNA]</scope>
    <source>
        <strain evidence="7">CCUG 58938</strain>
    </source>
</reference>
<evidence type="ECO:0000256" key="5">
    <source>
        <dbReference type="SAM" id="Phobius"/>
    </source>
</evidence>
<dbReference type="Pfam" id="PF13564">
    <property type="entry name" value="DoxX_2"/>
    <property type="match status" value="1"/>
</dbReference>
<evidence type="ECO:0000256" key="3">
    <source>
        <dbReference type="ARBA" id="ARBA00022989"/>
    </source>
</evidence>
<accession>A0ABW3JYS3</accession>
<keyword evidence="3 5" id="KW-1133">Transmembrane helix</keyword>
<dbReference type="RefSeq" id="WP_377574181.1">
    <property type="nucleotide sequence ID" value="NZ_JBHTKA010000001.1"/>
</dbReference>
<keyword evidence="7" id="KW-1185">Reference proteome</keyword>
<dbReference type="Proteomes" id="UP001597112">
    <property type="component" value="Unassembled WGS sequence"/>
</dbReference>
<proteinExistence type="predicted"/>
<evidence type="ECO:0000313" key="7">
    <source>
        <dbReference type="Proteomes" id="UP001597112"/>
    </source>
</evidence>
<feature type="transmembrane region" description="Helical" evidence="5">
    <location>
        <begin position="112"/>
        <end position="130"/>
    </location>
</feature>
<keyword evidence="4 5" id="KW-0472">Membrane</keyword>
<comment type="subcellular location">
    <subcellularLocation>
        <location evidence="1">Membrane</location>
        <topology evidence="1">Multi-pass membrane protein</topology>
    </subcellularLocation>
</comment>
<dbReference type="InterPro" id="IPR032808">
    <property type="entry name" value="DoxX"/>
</dbReference>
<protein>
    <submittedName>
        <fullName evidence="6">DoxX family protein</fullName>
    </submittedName>
</protein>
<feature type="transmembrane region" description="Helical" evidence="5">
    <location>
        <begin position="12"/>
        <end position="35"/>
    </location>
</feature>